<gene>
    <name evidence="3" type="ORF">CC86DRAFT_434209</name>
</gene>
<dbReference type="SUPFAM" id="SSF51126">
    <property type="entry name" value="Pectin lyase-like"/>
    <property type="match status" value="1"/>
</dbReference>
<feature type="domain" description="Right handed beta helix" evidence="2">
    <location>
        <begin position="203"/>
        <end position="347"/>
    </location>
</feature>
<dbReference type="GO" id="GO:0016829">
    <property type="term" value="F:lyase activity"/>
    <property type="evidence" value="ECO:0007669"/>
    <property type="project" value="UniProtKB-KW"/>
</dbReference>
<keyword evidence="3" id="KW-0456">Lyase</keyword>
<dbReference type="InterPro" id="IPR011050">
    <property type="entry name" value="Pectin_lyase_fold/virulence"/>
</dbReference>
<reference evidence="3" key="1">
    <citation type="journal article" date="2020" name="Stud. Mycol.">
        <title>101 Dothideomycetes genomes: a test case for predicting lifestyles and emergence of pathogens.</title>
        <authorList>
            <person name="Haridas S."/>
            <person name="Albert R."/>
            <person name="Binder M."/>
            <person name="Bloem J."/>
            <person name="Labutti K."/>
            <person name="Salamov A."/>
            <person name="Andreopoulos B."/>
            <person name="Baker S."/>
            <person name="Barry K."/>
            <person name="Bills G."/>
            <person name="Bluhm B."/>
            <person name="Cannon C."/>
            <person name="Castanera R."/>
            <person name="Culley D."/>
            <person name="Daum C."/>
            <person name="Ezra D."/>
            <person name="Gonzalez J."/>
            <person name="Henrissat B."/>
            <person name="Kuo A."/>
            <person name="Liang C."/>
            <person name="Lipzen A."/>
            <person name="Lutzoni F."/>
            <person name="Magnuson J."/>
            <person name="Mondo S."/>
            <person name="Nolan M."/>
            <person name="Ohm R."/>
            <person name="Pangilinan J."/>
            <person name="Park H.-J."/>
            <person name="Ramirez L."/>
            <person name="Alfaro M."/>
            <person name="Sun H."/>
            <person name="Tritt A."/>
            <person name="Yoshinaga Y."/>
            <person name="Zwiers L.-H."/>
            <person name="Turgeon B."/>
            <person name="Goodwin S."/>
            <person name="Spatafora J."/>
            <person name="Crous P."/>
            <person name="Grigoriev I."/>
        </authorList>
    </citation>
    <scope>NUCLEOTIDE SEQUENCE</scope>
    <source>
        <strain evidence="3">CBS 113818</strain>
    </source>
</reference>
<feature type="signal peptide" evidence="1">
    <location>
        <begin position="1"/>
        <end position="18"/>
    </location>
</feature>
<keyword evidence="1" id="KW-0732">Signal</keyword>
<organism evidence="3 4">
    <name type="scientific">Ophiobolus disseminans</name>
    <dbReference type="NCBI Taxonomy" id="1469910"/>
    <lineage>
        <taxon>Eukaryota</taxon>
        <taxon>Fungi</taxon>
        <taxon>Dikarya</taxon>
        <taxon>Ascomycota</taxon>
        <taxon>Pezizomycotina</taxon>
        <taxon>Dothideomycetes</taxon>
        <taxon>Pleosporomycetidae</taxon>
        <taxon>Pleosporales</taxon>
        <taxon>Pleosporineae</taxon>
        <taxon>Phaeosphaeriaceae</taxon>
        <taxon>Ophiobolus</taxon>
    </lineage>
</organism>
<dbReference type="InterPro" id="IPR039448">
    <property type="entry name" value="Beta_helix"/>
</dbReference>
<proteinExistence type="predicted"/>
<evidence type="ECO:0000313" key="3">
    <source>
        <dbReference type="EMBL" id="KAF2830402.1"/>
    </source>
</evidence>
<keyword evidence="4" id="KW-1185">Reference proteome</keyword>
<evidence type="ECO:0000313" key="4">
    <source>
        <dbReference type="Proteomes" id="UP000799424"/>
    </source>
</evidence>
<sequence length="358" mass="38150">MRSSFVTALLCLIATTCAAPAPGKDSDCDKTVKPGQSIQKAIDNAKKGDKIVVEAGEYYEQLTITTDGIQLIGKGAKLFPPKNYTKNFCTGLSRSFADGSETDAGICIHGKGFVLAPYDPKLPEHLKISKVGDYIKNVVVTGFNITGFNGENIALIGGKDVKISKNNLVDGTQYGFLTVGSIDTNAENNVITSSTLSIIAMCMDDKSGATFKNNHISNYYIALCGQTPGGELKKNTVKNCCIGPFIDPGIKGMKIIENTITGRNPYCLAKDGAGMVILGASNTIVERNTFESIQNNKTGVGIFISDDPVSGAKASGNVFKKNLFKFNDLDIFNNATTTDNVFRNNECASSVPDGLCNN</sequence>
<dbReference type="Pfam" id="PF13229">
    <property type="entry name" value="Beta_helix"/>
    <property type="match status" value="1"/>
</dbReference>
<feature type="chain" id="PRO_5025694948" evidence="1">
    <location>
        <begin position="19"/>
        <end position="358"/>
    </location>
</feature>
<dbReference type="AlphaFoldDB" id="A0A6A7AAW0"/>
<dbReference type="Gene3D" id="2.160.20.10">
    <property type="entry name" value="Single-stranded right-handed beta-helix, Pectin lyase-like"/>
    <property type="match status" value="1"/>
</dbReference>
<dbReference type="InterPro" id="IPR012334">
    <property type="entry name" value="Pectin_lyas_fold"/>
</dbReference>
<accession>A0A6A7AAW0</accession>
<evidence type="ECO:0000259" key="2">
    <source>
        <dbReference type="Pfam" id="PF13229"/>
    </source>
</evidence>
<dbReference type="OrthoDB" id="3488255at2759"/>
<evidence type="ECO:0000256" key="1">
    <source>
        <dbReference type="SAM" id="SignalP"/>
    </source>
</evidence>
<dbReference type="EMBL" id="MU006219">
    <property type="protein sequence ID" value="KAF2830402.1"/>
    <property type="molecule type" value="Genomic_DNA"/>
</dbReference>
<dbReference type="Proteomes" id="UP000799424">
    <property type="component" value="Unassembled WGS sequence"/>
</dbReference>
<name>A0A6A7AAW0_9PLEO</name>
<protein>
    <submittedName>
        <fullName evidence="3">Pectin lyase-like protein</fullName>
    </submittedName>
</protein>